<gene>
    <name evidence="3" type="primary">LOC107115070</name>
</gene>
<dbReference type="PANTHER" id="PTHR18839">
    <property type="entry name" value="MITOTIC INTERACTOR AND SUBSTRATE OF PLK1 MISP FAMILY MEMBER"/>
    <property type="match status" value="1"/>
</dbReference>
<dbReference type="GeneID" id="107115070"/>
<evidence type="ECO:0000256" key="1">
    <source>
        <dbReference type="SAM" id="MobiDB-lite"/>
    </source>
</evidence>
<feature type="non-terminal residue" evidence="3">
    <location>
        <position position="1"/>
    </location>
</feature>
<keyword evidence="2" id="KW-1185">Reference proteome</keyword>
<feature type="region of interest" description="Disordered" evidence="1">
    <location>
        <begin position="82"/>
        <end position="132"/>
    </location>
</feature>
<accession>A0ABM1KEM0</accession>
<dbReference type="RefSeq" id="XP_015272157.1">
    <property type="nucleotide sequence ID" value="XM_015416671.1"/>
</dbReference>
<dbReference type="InterPro" id="IPR042779">
    <property type="entry name" value="MISP/MISP3-like"/>
</dbReference>
<feature type="non-terminal residue" evidence="3">
    <location>
        <position position="189"/>
    </location>
</feature>
<organism evidence="2 3">
    <name type="scientific">Gekko japonicus</name>
    <name type="common">Schlegel's Japanese gecko</name>
    <dbReference type="NCBI Taxonomy" id="146911"/>
    <lineage>
        <taxon>Eukaryota</taxon>
        <taxon>Metazoa</taxon>
        <taxon>Chordata</taxon>
        <taxon>Craniata</taxon>
        <taxon>Vertebrata</taxon>
        <taxon>Euteleostomi</taxon>
        <taxon>Lepidosauria</taxon>
        <taxon>Squamata</taxon>
        <taxon>Bifurcata</taxon>
        <taxon>Gekkota</taxon>
        <taxon>Gekkonidae</taxon>
        <taxon>Gekkoninae</taxon>
        <taxon>Gekko</taxon>
    </lineage>
</organism>
<name>A0ABM1KEM0_GEKJA</name>
<protein>
    <submittedName>
        <fullName evidence="3">Uncharacterized protein LOC107115070</fullName>
    </submittedName>
</protein>
<evidence type="ECO:0000313" key="3">
    <source>
        <dbReference type="RefSeq" id="XP_015272157.1"/>
    </source>
</evidence>
<evidence type="ECO:0000313" key="2">
    <source>
        <dbReference type="Proteomes" id="UP000694871"/>
    </source>
</evidence>
<dbReference type="Proteomes" id="UP000694871">
    <property type="component" value="Unplaced"/>
</dbReference>
<sequence>RGLAGSRGAPEYVEVRIRPFLSQSVPPSPLAKEKELQWAGVQMQREIRRECQREEDLVQLGKVRGAYDRGTPRELQEKKMIFEQAAPEPPAPAKTVPGSSEGTRERPCAETDGATGPVAQALPERPSTANPFFSLRAKSPQSLLEREVQEAQEREWELQRQRRKIYGSAVLTRQPEEALGQDAEVPFQP</sequence>
<proteinExistence type="predicted"/>
<reference evidence="3" key="1">
    <citation type="submission" date="2025-08" db="UniProtKB">
        <authorList>
            <consortium name="RefSeq"/>
        </authorList>
    </citation>
    <scope>IDENTIFICATION</scope>
</reference>
<dbReference type="PANTHER" id="PTHR18839:SF0">
    <property type="entry name" value="MITOTIC INTERACTOR AND SUBSTRATE OF PLK1 ISOFORM X1-RELATED"/>
    <property type="match status" value="1"/>
</dbReference>